<keyword evidence="7" id="KW-1185">Reference proteome</keyword>
<dbReference type="GO" id="GO:0005634">
    <property type="term" value="C:nucleus"/>
    <property type="evidence" value="ECO:0007669"/>
    <property type="project" value="UniProtKB-SubCell"/>
</dbReference>
<proteinExistence type="predicted"/>
<evidence type="ECO:0000313" key="6">
    <source>
        <dbReference type="EMBL" id="PWA92670.1"/>
    </source>
</evidence>
<protein>
    <submittedName>
        <fullName evidence="6">Myc-type, basic helix-loop-helix (BHLH) domain-containing protein</fullName>
    </submittedName>
</protein>
<evidence type="ECO:0000256" key="5">
    <source>
        <dbReference type="SAM" id="MobiDB-lite"/>
    </source>
</evidence>
<dbReference type="GO" id="GO:0046983">
    <property type="term" value="F:protein dimerization activity"/>
    <property type="evidence" value="ECO:0007669"/>
    <property type="project" value="InterPro"/>
</dbReference>
<dbReference type="InterPro" id="IPR036638">
    <property type="entry name" value="HLH_DNA-bd_sf"/>
</dbReference>
<dbReference type="EMBL" id="PKPP01000445">
    <property type="protein sequence ID" value="PWA92670.1"/>
    <property type="molecule type" value="Genomic_DNA"/>
</dbReference>
<dbReference type="AlphaFoldDB" id="A0A2U1Q3S5"/>
<feature type="region of interest" description="Disordered" evidence="5">
    <location>
        <begin position="60"/>
        <end position="81"/>
    </location>
</feature>
<dbReference type="GO" id="GO:0043565">
    <property type="term" value="F:sequence-specific DNA binding"/>
    <property type="evidence" value="ECO:0007669"/>
    <property type="project" value="TreeGrafter"/>
</dbReference>
<evidence type="ECO:0000256" key="4">
    <source>
        <dbReference type="ARBA" id="ARBA00023242"/>
    </source>
</evidence>
<comment type="caution">
    <text evidence="6">The sequence shown here is derived from an EMBL/GenBank/DDBJ whole genome shotgun (WGS) entry which is preliminary data.</text>
</comment>
<dbReference type="PANTHER" id="PTHR31945:SF17">
    <property type="entry name" value="TRANSCRIPTION FACTOR FER-LIKE IRON DEFICIENCY-INDUCED TRANSCRIPTION FACTOR"/>
    <property type="match status" value="1"/>
</dbReference>
<keyword evidence="2" id="KW-0805">Transcription regulation</keyword>
<dbReference type="InterPro" id="IPR051358">
    <property type="entry name" value="TF_AMS/ICE1/BHLH6-like"/>
</dbReference>
<reference evidence="6 7" key="1">
    <citation type="journal article" date="2018" name="Mol. Plant">
        <title>The genome of Artemisia annua provides insight into the evolution of Asteraceae family and artemisinin biosynthesis.</title>
        <authorList>
            <person name="Shen Q."/>
            <person name="Zhang L."/>
            <person name="Liao Z."/>
            <person name="Wang S."/>
            <person name="Yan T."/>
            <person name="Shi P."/>
            <person name="Liu M."/>
            <person name="Fu X."/>
            <person name="Pan Q."/>
            <person name="Wang Y."/>
            <person name="Lv Z."/>
            <person name="Lu X."/>
            <person name="Zhang F."/>
            <person name="Jiang W."/>
            <person name="Ma Y."/>
            <person name="Chen M."/>
            <person name="Hao X."/>
            <person name="Li L."/>
            <person name="Tang Y."/>
            <person name="Lv G."/>
            <person name="Zhou Y."/>
            <person name="Sun X."/>
            <person name="Brodelius P.E."/>
            <person name="Rose J.K.C."/>
            <person name="Tang K."/>
        </authorList>
    </citation>
    <scope>NUCLEOTIDE SEQUENCE [LARGE SCALE GENOMIC DNA]</scope>
    <source>
        <strain evidence="7">cv. Huhao1</strain>
        <tissue evidence="6">Leaf</tissue>
    </source>
</reference>
<organism evidence="6 7">
    <name type="scientific">Artemisia annua</name>
    <name type="common">Sweet wormwood</name>
    <dbReference type="NCBI Taxonomy" id="35608"/>
    <lineage>
        <taxon>Eukaryota</taxon>
        <taxon>Viridiplantae</taxon>
        <taxon>Streptophyta</taxon>
        <taxon>Embryophyta</taxon>
        <taxon>Tracheophyta</taxon>
        <taxon>Spermatophyta</taxon>
        <taxon>Magnoliopsida</taxon>
        <taxon>eudicotyledons</taxon>
        <taxon>Gunneridae</taxon>
        <taxon>Pentapetalae</taxon>
        <taxon>asterids</taxon>
        <taxon>campanulids</taxon>
        <taxon>Asterales</taxon>
        <taxon>Asteraceae</taxon>
        <taxon>Asteroideae</taxon>
        <taxon>Anthemideae</taxon>
        <taxon>Artemisiinae</taxon>
        <taxon>Artemisia</taxon>
    </lineage>
</organism>
<keyword evidence="4" id="KW-0539">Nucleus</keyword>
<evidence type="ECO:0000256" key="1">
    <source>
        <dbReference type="ARBA" id="ARBA00004123"/>
    </source>
</evidence>
<accession>A0A2U1Q3S5</accession>
<sequence>MGTMTAAHSKGDTQAVKPYLTCATETQMDKASIVGDAVRHIQDLQTQARNLRSEIAKIEEAKNQKMPSQNSNKTHVSKSPPTLKKISKMDMFNVEEKGYYVKLVCNKGPGVAVALLKALESIKSYQVQSSNLATVGDTFVLTFTLKVLTTRKLDINMPNLKLWISGVFLNQGFEFSHRLKLMQGR</sequence>
<feature type="compositionally biased region" description="Polar residues" evidence="5">
    <location>
        <begin position="65"/>
        <end position="80"/>
    </location>
</feature>
<dbReference type="STRING" id="35608.A0A2U1Q3S5"/>
<dbReference type="Proteomes" id="UP000245207">
    <property type="component" value="Unassembled WGS sequence"/>
</dbReference>
<comment type="subcellular location">
    <subcellularLocation>
        <location evidence="1">Nucleus</location>
    </subcellularLocation>
</comment>
<evidence type="ECO:0000256" key="3">
    <source>
        <dbReference type="ARBA" id="ARBA00023163"/>
    </source>
</evidence>
<dbReference type="SUPFAM" id="SSF47459">
    <property type="entry name" value="HLH, helix-loop-helix DNA-binding domain"/>
    <property type="match status" value="1"/>
</dbReference>
<keyword evidence="3" id="KW-0804">Transcription</keyword>
<dbReference type="PANTHER" id="PTHR31945">
    <property type="entry name" value="TRANSCRIPTION FACTOR SCREAM2-RELATED"/>
    <property type="match status" value="1"/>
</dbReference>
<name>A0A2U1Q3S5_ARTAN</name>
<evidence type="ECO:0000313" key="7">
    <source>
        <dbReference type="Proteomes" id="UP000245207"/>
    </source>
</evidence>
<gene>
    <name evidence="6" type="ORF">CTI12_AA052380</name>
</gene>
<dbReference type="OrthoDB" id="1886792at2759"/>
<evidence type="ECO:0000256" key="2">
    <source>
        <dbReference type="ARBA" id="ARBA00023015"/>
    </source>
</evidence>
<dbReference type="GO" id="GO:0003700">
    <property type="term" value="F:DNA-binding transcription factor activity"/>
    <property type="evidence" value="ECO:0007669"/>
    <property type="project" value="TreeGrafter"/>
</dbReference>
<dbReference type="Gene3D" id="4.10.280.10">
    <property type="entry name" value="Helix-loop-helix DNA-binding domain"/>
    <property type="match status" value="1"/>
</dbReference>